<evidence type="ECO:0000259" key="2">
    <source>
        <dbReference type="Pfam" id="PF21686"/>
    </source>
</evidence>
<sequence>MSGAEGGWLSVAGREVRVTNLDKVLYPATATTKADVLQYYLAVAPSILPEMRDRPVTRKRWPDGVEQKPFIEKNLPRGAPDWVPRMTQHHTGQRSGHEGRDLDYPLVDDEAVLVWLAQSGALELHAPQWRVDRATGEPLAPDRLVVDLDPGAPAGLDACAEVALATRGLLVADGLVARAVTSGSKGMQLYADLGDGAEAVHDAGSESDYAHALAARLEAALPALVVTRQARDLRPGKVLVDWSQNNPAKTTIVPWSLRGRERPTAATPVSWTEVEAGGLVQRTLAEATALAEGGS</sequence>
<reference evidence="4" key="1">
    <citation type="journal article" date="2019" name="Int. J. Syst. Evol. Microbiol.">
        <title>The Global Catalogue of Microorganisms (GCM) 10K type strain sequencing project: providing services to taxonomists for standard genome sequencing and annotation.</title>
        <authorList>
            <consortium name="The Broad Institute Genomics Platform"/>
            <consortium name="The Broad Institute Genome Sequencing Center for Infectious Disease"/>
            <person name="Wu L."/>
            <person name="Ma J."/>
        </authorList>
    </citation>
    <scope>NUCLEOTIDE SEQUENCE [LARGE SCALE GENOMIC DNA]</scope>
    <source>
        <strain evidence="4">CGMCC 4.7317</strain>
    </source>
</reference>
<protein>
    <submittedName>
        <fullName evidence="3">Non-homologous end-joining DNA ligase</fullName>
        <ecNumber evidence="3">6.5.1.1</ecNumber>
    </submittedName>
</protein>
<dbReference type="PANTHER" id="PTHR42705:SF2">
    <property type="entry name" value="BIFUNCTIONAL NON-HOMOLOGOUS END JOINING PROTEIN LIGD"/>
    <property type="match status" value="1"/>
</dbReference>
<dbReference type="GO" id="GO:0003910">
    <property type="term" value="F:DNA ligase (ATP) activity"/>
    <property type="evidence" value="ECO:0007669"/>
    <property type="project" value="UniProtKB-EC"/>
</dbReference>
<keyword evidence="3" id="KW-0436">Ligase</keyword>
<name>A0ABW1T4U9_9ACTN</name>
<evidence type="ECO:0000256" key="1">
    <source>
        <dbReference type="SAM" id="MobiDB-lite"/>
    </source>
</evidence>
<proteinExistence type="predicted"/>
<dbReference type="RefSeq" id="WP_386767500.1">
    <property type="nucleotide sequence ID" value="NZ_JBHSTI010000008.1"/>
</dbReference>
<keyword evidence="4" id="KW-1185">Reference proteome</keyword>
<dbReference type="PANTHER" id="PTHR42705">
    <property type="entry name" value="BIFUNCTIONAL NON-HOMOLOGOUS END JOINING PROTEIN LIGD"/>
    <property type="match status" value="1"/>
</dbReference>
<dbReference type="NCBIfam" id="TIGR02778">
    <property type="entry name" value="ligD_pol"/>
    <property type="match status" value="1"/>
</dbReference>
<organism evidence="3 4">
    <name type="scientific">Longivirga aurantiaca</name>
    <dbReference type="NCBI Taxonomy" id="1837743"/>
    <lineage>
        <taxon>Bacteria</taxon>
        <taxon>Bacillati</taxon>
        <taxon>Actinomycetota</taxon>
        <taxon>Actinomycetes</taxon>
        <taxon>Sporichthyales</taxon>
        <taxon>Sporichthyaceae</taxon>
        <taxon>Longivirga</taxon>
    </lineage>
</organism>
<dbReference type="EMBL" id="JBHSTI010000008">
    <property type="protein sequence ID" value="MFC6238897.1"/>
    <property type="molecule type" value="Genomic_DNA"/>
</dbReference>
<dbReference type="Pfam" id="PF21686">
    <property type="entry name" value="LigD_Prim-Pol"/>
    <property type="match status" value="1"/>
</dbReference>
<gene>
    <name evidence="3" type="primary">ligD</name>
    <name evidence="3" type="ORF">ACFQGU_13490</name>
</gene>
<dbReference type="InterPro" id="IPR052171">
    <property type="entry name" value="NHEJ_LigD"/>
</dbReference>
<evidence type="ECO:0000313" key="3">
    <source>
        <dbReference type="EMBL" id="MFC6238897.1"/>
    </source>
</evidence>
<dbReference type="Gene3D" id="3.90.920.10">
    <property type="entry name" value="DNA primase, PRIM domain"/>
    <property type="match status" value="1"/>
</dbReference>
<evidence type="ECO:0000313" key="4">
    <source>
        <dbReference type="Proteomes" id="UP001596138"/>
    </source>
</evidence>
<comment type="caution">
    <text evidence="3">The sequence shown here is derived from an EMBL/GenBank/DDBJ whole genome shotgun (WGS) entry which is preliminary data.</text>
</comment>
<dbReference type="EC" id="6.5.1.1" evidence="3"/>
<dbReference type="Proteomes" id="UP001596138">
    <property type="component" value="Unassembled WGS sequence"/>
</dbReference>
<accession>A0ABW1T4U9</accession>
<feature type="domain" description="DNA ligase D polymerase" evidence="2">
    <location>
        <begin position="32"/>
        <end position="283"/>
    </location>
</feature>
<dbReference type="InterPro" id="IPR014145">
    <property type="entry name" value="LigD_pol_dom"/>
</dbReference>
<feature type="region of interest" description="Disordered" evidence="1">
    <location>
        <begin position="76"/>
        <end position="100"/>
    </location>
</feature>